<proteinExistence type="inferred from homology"/>
<dbReference type="AlphaFoldDB" id="A0A9N9TKF1"/>
<accession>A0A9N9TKF1</accession>
<comment type="similarity">
    <text evidence="1">Belongs to the ATOS family.</text>
</comment>
<organism evidence="4 5">
    <name type="scientific">Phyllotreta striolata</name>
    <name type="common">Striped flea beetle</name>
    <name type="synonym">Crioceris striolata</name>
    <dbReference type="NCBI Taxonomy" id="444603"/>
    <lineage>
        <taxon>Eukaryota</taxon>
        <taxon>Metazoa</taxon>
        <taxon>Ecdysozoa</taxon>
        <taxon>Arthropoda</taxon>
        <taxon>Hexapoda</taxon>
        <taxon>Insecta</taxon>
        <taxon>Pterygota</taxon>
        <taxon>Neoptera</taxon>
        <taxon>Endopterygota</taxon>
        <taxon>Coleoptera</taxon>
        <taxon>Polyphaga</taxon>
        <taxon>Cucujiformia</taxon>
        <taxon>Chrysomeloidea</taxon>
        <taxon>Chrysomelidae</taxon>
        <taxon>Galerucinae</taxon>
        <taxon>Alticini</taxon>
        <taxon>Phyllotreta</taxon>
    </lineage>
</organism>
<dbReference type="SMART" id="SM01177">
    <property type="entry name" value="DUF4210"/>
    <property type="match status" value="1"/>
</dbReference>
<keyword evidence="5" id="KW-1185">Reference proteome</keyword>
<feature type="region of interest" description="Disordered" evidence="2">
    <location>
        <begin position="405"/>
        <end position="426"/>
    </location>
</feature>
<dbReference type="InterPro" id="IPR051506">
    <property type="entry name" value="ATOS_Transcription_Regulators"/>
</dbReference>
<dbReference type="OrthoDB" id="8625101at2759"/>
<protein>
    <recommendedName>
        <fullName evidence="3">Atos-like conserved domain-containing protein</fullName>
    </recommendedName>
</protein>
<dbReference type="PANTHER" id="PTHR13199:SF11">
    <property type="entry name" value="PROTEIN ATOSSA"/>
    <property type="match status" value="1"/>
</dbReference>
<evidence type="ECO:0000259" key="3">
    <source>
        <dbReference type="SMART" id="SM01177"/>
    </source>
</evidence>
<dbReference type="InterPro" id="IPR033473">
    <property type="entry name" value="Atos-like_C"/>
</dbReference>
<feature type="domain" description="Atos-like conserved" evidence="3">
    <location>
        <begin position="531"/>
        <end position="590"/>
    </location>
</feature>
<dbReference type="Pfam" id="PF13889">
    <property type="entry name" value="Chromosome_seg"/>
    <property type="match status" value="1"/>
</dbReference>
<sequence>MHSTNFSTDTASTKGGDVLVSVATLVTEGRIPGGVNSKSKKFYEGPHCPLVKQRNKEHICDLAESLCLKFETDRETVLNFCKKDIPLCIEVILTCKCKEFDSTDDLTNTYVLEQWHFSVSFRRPKDQLIFNVNQLASAIRSQLYFSQITVWLTTQEDNGPLTISEDNFRYHLTAPGKTFATSSFHLSATKHDFPATDIGDGQYLTVSCLSLPRTTAIPDLTCTNCAMNKAFDMDMTNNKVLDDRMHIPCTLKGKHRCEDLEEEENVKLDRKANVKRLCSKTAPCEASTSKTKSKLMVYIQNSNLYAAEGPADCTLLHAKNDLNKDKGQLLLEAIERSGQKSIRESDIANCDKRESDIRSFSPKHNFNVYLDKHCDSPVPTIRHKKIRDISNVDLKKRAHIRQKIVFDDDGDGDDDAGHGKGDIPSQMEQAKFRKDLDSAASMVFHSRTGLPLTSSPAPVRRGKSCFDFDSSINSVSSIKSALYSNSFSADDESESEGSTVSPCSPEIFSAHKCDDSSPPVKYRRKGHSSGLLGSFEESVLNGRLEPVSTVHGFTAELGASGSFVPKHLVVPVTVFFYTLGETDKVSSPYLGHINLGKKGYNVPKSGTVQVTLFNPLGTVVKMFVIIYDLHDMPPNSQTFIRQRTLYMPANCHDSNLEWGPKWLRYLIHLRFLSSKSGKIYLHSDIRMIIFRKSDMDTATAHGIEMSYELRSFTHMPVNPRYSPRK</sequence>
<dbReference type="PANTHER" id="PTHR13199">
    <property type="entry name" value="GH03947P"/>
    <property type="match status" value="1"/>
</dbReference>
<evidence type="ECO:0000313" key="4">
    <source>
        <dbReference type="EMBL" id="CAG9859854.1"/>
    </source>
</evidence>
<gene>
    <name evidence="4" type="ORF">PHYEVI_LOCUS6217</name>
</gene>
<evidence type="ECO:0000313" key="5">
    <source>
        <dbReference type="Proteomes" id="UP001153712"/>
    </source>
</evidence>
<dbReference type="Pfam" id="PF13915">
    <property type="entry name" value="DUF4210"/>
    <property type="match status" value="1"/>
</dbReference>
<reference evidence="4" key="1">
    <citation type="submission" date="2022-01" db="EMBL/GenBank/DDBJ databases">
        <authorList>
            <person name="King R."/>
        </authorList>
    </citation>
    <scope>NUCLEOTIDE SEQUENCE</scope>
</reference>
<dbReference type="EMBL" id="OU900096">
    <property type="protein sequence ID" value="CAG9859854.1"/>
    <property type="molecule type" value="Genomic_DNA"/>
</dbReference>
<dbReference type="InterPro" id="IPR025261">
    <property type="entry name" value="Atos-like_cons_dom"/>
</dbReference>
<dbReference type="Proteomes" id="UP001153712">
    <property type="component" value="Chromosome 3"/>
</dbReference>
<name>A0A9N9TKF1_PHYSR</name>
<evidence type="ECO:0000256" key="2">
    <source>
        <dbReference type="SAM" id="MobiDB-lite"/>
    </source>
</evidence>
<evidence type="ECO:0000256" key="1">
    <source>
        <dbReference type="ARBA" id="ARBA00034497"/>
    </source>
</evidence>